<evidence type="ECO:0000259" key="1">
    <source>
        <dbReference type="Pfam" id="PF09995"/>
    </source>
</evidence>
<gene>
    <name evidence="2" type="ORF">GM51_2165</name>
</gene>
<dbReference type="GO" id="GO:0016491">
    <property type="term" value="F:oxidoreductase activity"/>
    <property type="evidence" value="ECO:0007669"/>
    <property type="project" value="InterPro"/>
</dbReference>
<comment type="caution">
    <text evidence="2">The sequence shown here is derived from an EMBL/GenBank/DDBJ whole genome shotgun (WGS) entry which is preliminary data.</text>
</comment>
<protein>
    <recommendedName>
        <fullName evidence="1">ER-bound oxygenase mpaB/mpaB'/Rubber oxygenase catalytic domain-containing protein</fullName>
    </recommendedName>
</protein>
<dbReference type="PANTHER" id="PTHR36151">
    <property type="entry name" value="BLR2777 PROTEIN"/>
    <property type="match status" value="1"/>
</dbReference>
<proteinExistence type="predicted"/>
<dbReference type="InterPro" id="IPR018713">
    <property type="entry name" value="MPAB/Lcp_cat_dom"/>
</dbReference>
<name>A0A094R305_9ZZZZ</name>
<organism evidence="2">
    <name type="scientific">freshwater metagenome</name>
    <dbReference type="NCBI Taxonomy" id="449393"/>
    <lineage>
        <taxon>unclassified sequences</taxon>
        <taxon>metagenomes</taxon>
        <taxon>ecological metagenomes</taxon>
    </lineage>
</organism>
<dbReference type="EMBL" id="JNSL01000007">
    <property type="protein sequence ID" value="KGA21386.1"/>
    <property type="molecule type" value="Genomic_DNA"/>
</dbReference>
<dbReference type="Pfam" id="PF09995">
    <property type="entry name" value="MPAB_Lcp_cat"/>
    <property type="match status" value="1"/>
</dbReference>
<sequence>MATFPAPVTEAIESIRLAIANALRDRVIGDDADAKRAAVMLAPGERWFPESSPLITVHSDASMFIGGMRAILFQSLHPLAMAGVAQHSDYRNDPWGRLQRTADFVAATSFAPAEVAQQAVDRVRAVHSRVSGVASDGRAYSASDPHLLRWVHIAEVDSFLRAHQTYGAHPLDAAGCDQYVADMAVIARKLGVPAPPTSLRGLRDQIAQYRPELRSTAESRDAAKYLLIEPPLEIAARIPYSLIAAAAIAILPTWARADLRLPWLPLTERAIVKPIGSLIATTIRWATSVDGETYGAPVTTSDEVAPTA</sequence>
<dbReference type="AlphaFoldDB" id="A0A094R305"/>
<dbReference type="PANTHER" id="PTHR36151:SF3">
    <property type="entry name" value="ER-BOUND OXYGENASE MPAB_MPAB'_RUBBER OXYGENASE CATALYTIC DOMAIN-CONTAINING PROTEIN"/>
    <property type="match status" value="1"/>
</dbReference>
<accession>A0A094R305</accession>
<evidence type="ECO:0000313" key="2">
    <source>
        <dbReference type="EMBL" id="KGA21386.1"/>
    </source>
</evidence>
<reference evidence="2" key="1">
    <citation type="submission" date="2014-06" db="EMBL/GenBank/DDBJ databases">
        <title>Key roles for freshwater Actinobacteria revealed by deep metagenomic sequencing.</title>
        <authorList>
            <person name="Ghai R."/>
            <person name="Mizuno C.M."/>
            <person name="Picazo A."/>
            <person name="Camacho A."/>
            <person name="Rodriguez-Valera F."/>
        </authorList>
    </citation>
    <scope>NUCLEOTIDE SEQUENCE</scope>
</reference>
<feature type="domain" description="ER-bound oxygenase mpaB/mpaB'/Rubber oxygenase catalytic" evidence="1">
    <location>
        <begin position="57"/>
        <end position="284"/>
    </location>
</feature>